<accession>A0A1F5SZV3</accession>
<evidence type="ECO:0000313" key="3">
    <source>
        <dbReference type="Proteomes" id="UP000179001"/>
    </source>
</evidence>
<reference evidence="2 3" key="1">
    <citation type="journal article" date="2016" name="Nat. Commun.">
        <title>Thousands of microbial genomes shed light on interconnected biogeochemical processes in an aquifer system.</title>
        <authorList>
            <person name="Anantharaman K."/>
            <person name="Brown C.T."/>
            <person name="Hug L.A."/>
            <person name="Sharon I."/>
            <person name="Castelle C.J."/>
            <person name="Probst A.J."/>
            <person name="Thomas B.C."/>
            <person name="Singh A."/>
            <person name="Wilkins M.J."/>
            <person name="Karaoz U."/>
            <person name="Brodie E.L."/>
            <person name="Williams K.H."/>
            <person name="Hubbard S.S."/>
            <person name="Banfield J.F."/>
        </authorList>
    </citation>
    <scope>NUCLEOTIDE SEQUENCE [LARGE SCALE GENOMIC DNA]</scope>
</reference>
<comment type="caution">
    <text evidence="2">The sequence shown here is derived from an EMBL/GenBank/DDBJ whole genome shotgun (WGS) entry which is preliminary data.</text>
</comment>
<proteinExistence type="predicted"/>
<gene>
    <name evidence="2" type="ORF">A2478_02745</name>
</gene>
<evidence type="ECO:0000313" key="2">
    <source>
        <dbReference type="EMBL" id="OGF32218.1"/>
    </source>
</evidence>
<keyword evidence="1" id="KW-0812">Transmembrane</keyword>
<name>A0A1F5SZV3_9BACT</name>
<feature type="transmembrane region" description="Helical" evidence="1">
    <location>
        <begin position="32"/>
        <end position="56"/>
    </location>
</feature>
<dbReference type="AlphaFoldDB" id="A0A1F5SZV3"/>
<evidence type="ECO:0000256" key="1">
    <source>
        <dbReference type="SAM" id="Phobius"/>
    </source>
</evidence>
<protein>
    <submittedName>
        <fullName evidence="2">Uncharacterized protein</fullName>
    </submittedName>
</protein>
<keyword evidence="1" id="KW-1133">Transmembrane helix</keyword>
<dbReference type="STRING" id="1798002.A2478_02745"/>
<organism evidence="2 3">
    <name type="scientific">Candidatus Falkowbacteria bacterium RIFOXYC2_FULL_36_12</name>
    <dbReference type="NCBI Taxonomy" id="1798002"/>
    <lineage>
        <taxon>Bacteria</taxon>
        <taxon>Candidatus Falkowiibacteriota</taxon>
    </lineage>
</organism>
<keyword evidence="1" id="KW-0472">Membrane</keyword>
<sequence>MTRRVAKKAIKNSKSSKKELSAVENCSAESNYFHGLSLFLLFLLSVIFFTFSFLFASMYKETKLIRVNYEDTHNRLVDVLEGKNGGSVDSKALADQVVEQKESVNVDKWQSFSKYGFRLKFPETWTYRDDPYQKRVDFYTDGVVRGLDNKDSGNFYIRITNGFEDSFLNTDDVIHNEAIEIANRTGRKYELIGLGDSINKTAVAVLGEVGFYELVFGYPAGCVDLCPTIPEEIQVQIVQNFEIIK</sequence>
<dbReference type="Proteomes" id="UP000179001">
    <property type="component" value="Unassembled WGS sequence"/>
</dbReference>
<dbReference type="EMBL" id="MFGJ01000006">
    <property type="protein sequence ID" value="OGF32218.1"/>
    <property type="molecule type" value="Genomic_DNA"/>
</dbReference>